<feature type="region of interest" description="Disordered" evidence="1">
    <location>
        <begin position="35"/>
        <end position="55"/>
    </location>
</feature>
<evidence type="ECO:0000256" key="1">
    <source>
        <dbReference type="SAM" id="MobiDB-lite"/>
    </source>
</evidence>
<dbReference type="EMBL" id="CAKXAJ010025113">
    <property type="protein sequence ID" value="CAH2235145.1"/>
    <property type="molecule type" value="Genomic_DNA"/>
</dbReference>
<name>A0A8S4RE53_9NEOP</name>
<accession>A0A8S4RE53</accession>
<sequence length="106" mass="12322">MRAGLEENAEKYRSRTRHLFTMGDAHLLGFRCHNSSQRRHERTTPPHDRVTHSRASGGLTICDVRTAARRRISIDHHLTIPPLTQIDPRVRKKNCDSAIQIHRIFH</sequence>
<dbReference type="Proteomes" id="UP000838756">
    <property type="component" value="Unassembled WGS sequence"/>
</dbReference>
<evidence type="ECO:0000313" key="3">
    <source>
        <dbReference type="Proteomes" id="UP000838756"/>
    </source>
</evidence>
<feature type="compositionally biased region" description="Basic and acidic residues" evidence="1">
    <location>
        <begin position="42"/>
        <end position="51"/>
    </location>
</feature>
<evidence type="ECO:0000313" key="2">
    <source>
        <dbReference type="EMBL" id="CAH2235145.1"/>
    </source>
</evidence>
<keyword evidence="3" id="KW-1185">Reference proteome</keyword>
<comment type="caution">
    <text evidence="2">The sequence shown here is derived from an EMBL/GenBank/DDBJ whole genome shotgun (WGS) entry which is preliminary data.</text>
</comment>
<protein>
    <submittedName>
        <fullName evidence="2">Jg16136 protein</fullName>
    </submittedName>
</protein>
<gene>
    <name evidence="2" type="primary">jg16136</name>
    <name evidence="2" type="ORF">PAEG_LOCUS12820</name>
</gene>
<reference evidence="2" key="1">
    <citation type="submission" date="2022-03" db="EMBL/GenBank/DDBJ databases">
        <authorList>
            <person name="Lindestad O."/>
        </authorList>
    </citation>
    <scope>NUCLEOTIDE SEQUENCE</scope>
</reference>
<organism evidence="2 3">
    <name type="scientific">Pararge aegeria aegeria</name>
    <dbReference type="NCBI Taxonomy" id="348720"/>
    <lineage>
        <taxon>Eukaryota</taxon>
        <taxon>Metazoa</taxon>
        <taxon>Ecdysozoa</taxon>
        <taxon>Arthropoda</taxon>
        <taxon>Hexapoda</taxon>
        <taxon>Insecta</taxon>
        <taxon>Pterygota</taxon>
        <taxon>Neoptera</taxon>
        <taxon>Endopterygota</taxon>
        <taxon>Lepidoptera</taxon>
        <taxon>Glossata</taxon>
        <taxon>Ditrysia</taxon>
        <taxon>Papilionoidea</taxon>
        <taxon>Nymphalidae</taxon>
        <taxon>Satyrinae</taxon>
        <taxon>Satyrini</taxon>
        <taxon>Parargina</taxon>
        <taxon>Pararge</taxon>
    </lineage>
</organism>
<dbReference type="AlphaFoldDB" id="A0A8S4RE53"/>
<proteinExistence type="predicted"/>